<dbReference type="EMBL" id="JBHTJW010000004">
    <property type="protein sequence ID" value="MFD0930842.1"/>
    <property type="molecule type" value="Genomic_DNA"/>
</dbReference>
<feature type="chain" id="PRO_5046872662" evidence="1">
    <location>
        <begin position="26"/>
        <end position="576"/>
    </location>
</feature>
<evidence type="ECO:0000256" key="1">
    <source>
        <dbReference type="SAM" id="SignalP"/>
    </source>
</evidence>
<dbReference type="Pfam" id="PF13372">
    <property type="entry name" value="Alginate_exp"/>
    <property type="match status" value="1"/>
</dbReference>
<reference evidence="4" key="1">
    <citation type="journal article" date="2019" name="Int. J. Syst. Evol. Microbiol.">
        <title>The Global Catalogue of Microorganisms (GCM) 10K type strain sequencing project: providing services to taxonomists for standard genome sequencing and annotation.</title>
        <authorList>
            <consortium name="The Broad Institute Genomics Platform"/>
            <consortium name="The Broad Institute Genome Sequencing Center for Infectious Disease"/>
            <person name="Wu L."/>
            <person name="Ma J."/>
        </authorList>
    </citation>
    <scope>NUCLEOTIDE SEQUENCE [LARGE SCALE GENOMIC DNA]</scope>
    <source>
        <strain evidence="4">CCUG 59685</strain>
    </source>
</reference>
<feature type="domain" description="Alginate export" evidence="2">
    <location>
        <begin position="103"/>
        <end position="554"/>
    </location>
</feature>
<proteinExistence type="predicted"/>
<gene>
    <name evidence="3" type="ORF">ACFQ1T_13720</name>
</gene>
<organism evidence="3 4">
    <name type="scientific">Methylophilus glucosoxydans</name>
    <dbReference type="NCBI Taxonomy" id="752553"/>
    <lineage>
        <taxon>Bacteria</taxon>
        <taxon>Pseudomonadati</taxon>
        <taxon>Pseudomonadota</taxon>
        <taxon>Betaproteobacteria</taxon>
        <taxon>Nitrosomonadales</taxon>
        <taxon>Methylophilaceae</taxon>
        <taxon>Methylophilus</taxon>
    </lineage>
</organism>
<keyword evidence="1" id="KW-0732">Signal</keyword>
<sequence>MQLKKMSLALATASLWWLGSGVALAEEAPLAETQVEDTEQQKKIKARLAEIKAEEKAAAKAANGYYVERRSYGTQKETEPPRYVRQLNKTWLKDYDSFADVDWLDIGLEHRARFESRQNDFRRAQENIDEPILLRTRAYLGLKNILDPFRFAVEVQDSRRNHSDYNGFSDPRISNDPKDIDHADFIQGYLELYFKESIFGKDDLGNSRPFWVRGGRLAWEDLDRRLIARNEWRNTTNSFQGIRANIGEKKNDWQLEAFAVQPVQRFANQLDQVDHAQHFYGLVGDWRGWSEYVTIQPYYFYLKQDGSRVKYDGNGVEYANRAWYNAVRQAQAQVDREISTGGIRVFGILPGTQWDFDVSYNKQWGHVQRFVTSSAQSLSLANGRYITVDQDAYAYNAEVGYTFNKHLWKPRFSASYGVATGDHVSGGSSSRDTSDNQGFDRLFGFARPWSNNDYIQMNNIRATKVRAEFDPKVPFLENVKVDTGFSWYRLDDATASWSAGSNLQDVSGRSGTDLGKEVDLRIRFPLNQYASLNLGYAHFWAGDFVKDAIKIASNNNDPTRSLSSDFFYTELTLLGF</sequence>
<evidence type="ECO:0000313" key="4">
    <source>
        <dbReference type="Proteomes" id="UP001597106"/>
    </source>
</evidence>
<keyword evidence="4" id="KW-1185">Reference proteome</keyword>
<dbReference type="RefSeq" id="WP_379077771.1">
    <property type="nucleotide sequence ID" value="NZ_JBHTJW010000004.1"/>
</dbReference>
<comment type="caution">
    <text evidence="3">The sequence shown here is derived from an EMBL/GenBank/DDBJ whole genome shotgun (WGS) entry which is preliminary data.</text>
</comment>
<evidence type="ECO:0000313" key="3">
    <source>
        <dbReference type="EMBL" id="MFD0930842.1"/>
    </source>
</evidence>
<dbReference type="InterPro" id="IPR025388">
    <property type="entry name" value="Alginate_export_dom"/>
</dbReference>
<accession>A0ABW3GJP6</accession>
<evidence type="ECO:0000259" key="2">
    <source>
        <dbReference type="Pfam" id="PF13372"/>
    </source>
</evidence>
<dbReference type="Proteomes" id="UP001597106">
    <property type="component" value="Unassembled WGS sequence"/>
</dbReference>
<name>A0ABW3GJP6_9PROT</name>
<feature type="signal peptide" evidence="1">
    <location>
        <begin position="1"/>
        <end position="25"/>
    </location>
</feature>
<protein>
    <submittedName>
        <fullName evidence="3">Alginate export family protein</fullName>
    </submittedName>
</protein>